<dbReference type="Gene3D" id="3.40.50.150">
    <property type="entry name" value="Vaccinia Virus protein VP39"/>
    <property type="match status" value="1"/>
</dbReference>
<dbReference type="PANTHER" id="PTHR13370:SF3">
    <property type="entry name" value="TRNA (GUANINE(10)-N2)-METHYLTRANSFERASE HOMOLOG"/>
    <property type="match status" value="1"/>
</dbReference>
<dbReference type="GO" id="GO:0005737">
    <property type="term" value="C:cytoplasm"/>
    <property type="evidence" value="ECO:0007669"/>
    <property type="project" value="TreeGrafter"/>
</dbReference>
<evidence type="ECO:0000256" key="5">
    <source>
        <dbReference type="RuleBase" id="RU362026"/>
    </source>
</evidence>
<evidence type="ECO:0000259" key="6">
    <source>
        <dbReference type="Pfam" id="PF01555"/>
    </source>
</evidence>
<dbReference type="PRINTS" id="PR00508">
    <property type="entry name" value="S21N4MTFRASE"/>
</dbReference>
<dbReference type="InterPro" id="IPR001091">
    <property type="entry name" value="RM_Methyltransferase"/>
</dbReference>
<evidence type="ECO:0000256" key="3">
    <source>
        <dbReference type="ARBA" id="ARBA00022679"/>
    </source>
</evidence>
<dbReference type="SUPFAM" id="SSF53335">
    <property type="entry name" value="S-adenosyl-L-methionine-dependent methyltransferases"/>
    <property type="match status" value="1"/>
</dbReference>
<name>A0A0H5SJ81_HERHM</name>
<dbReference type="RefSeq" id="WP_103203640.1">
    <property type="nucleotide sequence ID" value="NZ_CVTD020000026.1"/>
</dbReference>
<dbReference type="InterPro" id="IPR002052">
    <property type="entry name" value="DNA_methylase_N6_adenine_CS"/>
</dbReference>
<protein>
    <recommendedName>
        <fullName evidence="5">Methyltransferase</fullName>
        <ecNumber evidence="5">2.1.1.-</ecNumber>
    </recommendedName>
</protein>
<accession>A0A0H5SJ81</accession>
<evidence type="ECO:0000313" key="7">
    <source>
        <dbReference type="EMBL" id="CRZ35562.1"/>
    </source>
</evidence>
<keyword evidence="2" id="KW-0489">Methyltransferase</keyword>
<evidence type="ECO:0000256" key="1">
    <source>
        <dbReference type="ARBA" id="ARBA00006594"/>
    </source>
</evidence>
<evidence type="ECO:0000313" key="8">
    <source>
        <dbReference type="Proteomes" id="UP000236497"/>
    </source>
</evidence>
<dbReference type="InterPro" id="IPR029063">
    <property type="entry name" value="SAM-dependent_MTases_sf"/>
</dbReference>
<dbReference type="GO" id="GO:0032259">
    <property type="term" value="P:methylation"/>
    <property type="evidence" value="ECO:0007669"/>
    <property type="project" value="UniProtKB-KW"/>
</dbReference>
<sequence>MIDVNAIEDYLLLHGDCMEYLKEIPDGSIDLILCDPPYNLAKYSTGNMQFNWRSEINNDLAEWDLVELNPADFVKDFKRILSPTGNIFIFTGYNLFGKWHEVFDKEFDTFQFMVWHKTNPVPSIRKSSFLNSCELIVCMWNKGHTWNFLKQSQMHNFIEAPICMGQERLKYPKHPTQKPLSVLRHIIEIASNENDLVLDMFMGVGSTGVAALNLNRRFIGIEIDKEYYTASVKRIKEAVSEKDYPSRTKTH</sequence>
<dbReference type="OrthoDB" id="9773571at2"/>
<keyword evidence="3" id="KW-0808">Transferase</keyword>
<dbReference type="Pfam" id="PF01555">
    <property type="entry name" value="N6_N4_Mtase"/>
    <property type="match status" value="1"/>
</dbReference>
<dbReference type="GO" id="GO:0008170">
    <property type="term" value="F:N-methyltransferase activity"/>
    <property type="evidence" value="ECO:0007669"/>
    <property type="project" value="InterPro"/>
</dbReference>
<dbReference type="AlphaFoldDB" id="A0A0H5SJ81"/>
<dbReference type="PANTHER" id="PTHR13370">
    <property type="entry name" value="RNA METHYLASE-RELATED"/>
    <property type="match status" value="1"/>
</dbReference>
<keyword evidence="4" id="KW-0680">Restriction system</keyword>
<feature type="domain" description="DNA methylase N-4/N-6" evidence="6">
    <location>
        <begin position="29"/>
        <end position="232"/>
    </location>
</feature>
<reference evidence="7 8" key="1">
    <citation type="submission" date="2015-06" db="EMBL/GenBank/DDBJ databases">
        <authorList>
            <person name="Wibberg Daniel"/>
        </authorList>
    </citation>
    <scope>NUCLEOTIDE SEQUENCE [LARGE SCALE GENOMIC DNA]</scope>
    <source>
        <strain evidence="7 8">T3/55T</strain>
    </source>
</reference>
<dbReference type="InterPro" id="IPR002941">
    <property type="entry name" value="DNA_methylase_N4/N6"/>
</dbReference>
<dbReference type="EMBL" id="CVTD020000026">
    <property type="protein sequence ID" value="CRZ35562.1"/>
    <property type="molecule type" value="Genomic_DNA"/>
</dbReference>
<dbReference type="EC" id="2.1.1.-" evidence="5"/>
<proteinExistence type="inferred from homology"/>
<gene>
    <name evidence="7" type="ORF">HHT355_2376</name>
</gene>
<dbReference type="PROSITE" id="PS00092">
    <property type="entry name" value="N6_MTASE"/>
    <property type="match status" value="1"/>
</dbReference>
<dbReference type="GO" id="GO:0009307">
    <property type="term" value="P:DNA restriction-modification system"/>
    <property type="evidence" value="ECO:0007669"/>
    <property type="project" value="UniProtKB-KW"/>
</dbReference>
<comment type="similarity">
    <text evidence="1 5">Belongs to the N(4)/N(6)-methyltransferase family.</text>
</comment>
<organism evidence="7 8">
    <name type="scientific">Herbinix hemicellulosilytica</name>
    <dbReference type="NCBI Taxonomy" id="1564487"/>
    <lineage>
        <taxon>Bacteria</taxon>
        <taxon>Bacillati</taxon>
        <taxon>Bacillota</taxon>
        <taxon>Clostridia</taxon>
        <taxon>Lachnospirales</taxon>
        <taxon>Lachnospiraceae</taxon>
        <taxon>Herbinix</taxon>
    </lineage>
</organism>
<evidence type="ECO:0000256" key="4">
    <source>
        <dbReference type="ARBA" id="ARBA00022747"/>
    </source>
</evidence>
<dbReference type="Proteomes" id="UP000236497">
    <property type="component" value="Unassembled WGS sequence"/>
</dbReference>
<dbReference type="GO" id="GO:0003677">
    <property type="term" value="F:DNA binding"/>
    <property type="evidence" value="ECO:0007669"/>
    <property type="project" value="InterPro"/>
</dbReference>
<evidence type="ECO:0000256" key="2">
    <source>
        <dbReference type="ARBA" id="ARBA00022603"/>
    </source>
</evidence>
<keyword evidence="8" id="KW-1185">Reference proteome</keyword>